<accession>A0A431TXB5</accession>
<dbReference type="Proteomes" id="UP000282184">
    <property type="component" value="Unassembled WGS sequence"/>
</dbReference>
<dbReference type="RefSeq" id="WP_126695265.1">
    <property type="nucleotide sequence ID" value="NZ_RXOF01000015.1"/>
</dbReference>
<evidence type="ECO:0000313" key="3">
    <source>
        <dbReference type="Proteomes" id="UP000282184"/>
    </source>
</evidence>
<feature type="compositionally biased region" description="Basic and acidic residues" evidence="1">
    <location>
        <begin position="71"/>
        <end position="84"/>
    </location>
</feature>
<dbReference type="EMBL" id="RXOF01000015">
    <property type="protein sequence ID" value="RTQ46520.1"/>
    <property type="molecule type" value="Genomic_DNA"/>
</dbReference>
<organism evidence="2 3">
    <name type="scientific">Hymenobacter gummosus</name>
    <dbReference type="NCBI Taxonomy" id="1776032"/>
    <lineage>
        <taxon>Bacteria</taxon>
        <taxon>Pseudomonadati</taxon>
        <taxon>Bacteroidota</taxon>
        <taxon>Cytophagia</taxon>
        <taxon>Cytophagales</taxon>
        <taxon>Hymenobacteraceae</taxon>
        <taxon>Hymenobacter</taxon>
    </lineage>
</organism>
<reference evidence="2 3" key="1">
    <citation type="submission" date="2018-12" db="EMBL/GenBank/DDBJ databases">
        <title>Hymenobacter gummosus sp. nov., isolated from a spring.</title>
        <authorList>
            <person name="Nie L."/>
        </authorList>
    </citation>
    <scope>NUCLEOTIDE SEQUENCE [LARGE SCALE GENOMIC DNA]</scope>
    <source>
        <strain evidence="2 3">KCTC 52166</strain>
    </source>
</reference>
<gene>
    <name evidence="2" type="ORF">EJV47_21445</name>
</gene>
<dbReference type="AlphaFoldDB" id="A0A431TXB5"/>
<protein>
    <submittedName>
        <fullName evidence="2">Uncharacterized protein</fullName>
    </submittedName>
</protein>
<dbReference type="OrthoDB" id="9837686at2"/>
<sequence length="137" mass="15463">MAYSISDLTTRAECEQVTKVLVKKRDEAANRRTNLAFELQNFGDPAARAAELTRLNRRITDAQTDLPTMPDGREKRKVENELSSHTRQRNTLLNQADAQGSDDRVLLEFELFNVAAAHDEAVRLITEVEAHRNTLSA</sequence>
<feature type="region of interest" description="Disordered" evidence="1">
    <location>
        <begin position="61"/>
        <end position="88"/>
    </location>
</feature>
<comment type="caution">
    <text evidence="2">The sequence shown here is derived from an EMBL/GenBank/DDBJ whole genome shotgun (WGS) entry which is preliminary data.</text>
</comment>
<evidence type="ECO:0000313" key="2">
    <source>
        <dbReference type="EMBL" id="RTQ46520.1"/>
    </source>
</evidence>
<keyword evidence="3" id="KW-1185">Reference proteome</keyword>
<evidence type="ECO:0000256" key="1">
    <source>
        <dbReference type="SAM" id="MobiDB-lite"/>
    </source>
</evidence>
<name>A0A431TXB5_9BACT</name>
<proteinExistence type="predicted"/>